<dbReference type="Proteomes" id="UP001491310">
    <property type="component" value="Unassembled WGS sequence"/>
</dbReference>
<evidence type="ECO:0000313" key="2">
    <source>
        <dbReference type="Proteomes" id="UP001491310"/>
    </source>
</evidence>
<evidence type="ECO:0000313" key="1">
    <source>
        <dbReference type="EMBL" id="KAK9917440.1"/>
    </source>
</evidence>
<comment type="caution">
    <text evidence="1">The sequence shown here is derived from an EMBL/GenBank/DDBJ whole genome shotgun (WGS) entry which is preliminary data.</text>
</comment>
<accession>A0ABR2Z1A8</accession>
<proteinExistence type="predicted"/>
<reference evidence="1 2" key="1">
    <citation type="journal article" date="2024" name="Nat. Commun.">
        <title>Phylogenomics reveals the evolutionary origins of lichenization in chlorophyte algae.</title>
        <authorList>
            <person name="Puginier C."/>
            <person name="Libourel C."/>
            <person name="Otte J."/>
            <person name="Skaloud P."/>
            <person name="Haon M."/>
            <person name="Grisel S."/>
            <person name="Petersen M."/>
            <person name="Berrin J.G."/>
            <person name="Delaux P.M."/>
            <person name="Dal Grande F."/>
            <person name="Keller J."/>
        </authorList>
    </citation>
    <scope>NUCLEOTIDE SEQUENCE [LARGE SCALE GENOMIC DNA]</scope>
    <source>
        <strain evidence="1 2">SAG 216-7</strain>
    </source>
</reference>
<name>A0ABR2Z1A8_9CHLO</name>
<gene>
    <name evidence="1" type="ORF">WJX75_004387</name>
</gene>
<organism evidence="1 2">
    <name type="scientific">Coccomyxa subellipsoidea</name>
    <dbReference type="NCBI Taxonomy" id="248742"/>
    <lineage>
        <taxon>Eukaryota</taxon>
        <taxon>Viridiplantae</taxon>
        <taxon>Chlorophyta</taxon>
        <taxon>core chlorophytes</taxon>
        <taxon>Trebouxiophyceae</taxon>
        <taxon>Trebouxiophyceae incertae sedis</taxon>
        <taxon>Coccomyxaceae</taxon>
        <taxon>Coccomyxa</taxon>
    </lineage>
</organism>
<keyword evidence="2" id="KW-1185">Reference proteome</keyword>
<sequence length="248" mass="26757">MWPGGTIEDWEPAYNADTGVYGLHPCNATNNYNHTGLSDAAYLAQKGVVVSAFELKVDLLMAMRINSSDIDRLFSSISNTSTSTEHEVISAVIFRAGYRSEAVYIRSEDAHLSHGIGRVQSLALSAAFDKGQLTYLLWDDVTCNSCGGLTSKQCIITASTQPQHSCATADETCMAEDCSLSVYMGFTGEDRYGVAFQTGTQIHRINQYAVSSLYNSFLQQVSSVLNNAQRGFVGETPVADSGSGDAAR</sequence>
<dbReference type="EMBL" id="JALJOT010000002">
    <property type="protein sequence ID" value="KAK9917440.1"/>
    <property type="molecule type" value="Genomic_DNA"/>
</dbReference>
<protein>
    <submittedName>
        <fullName evidence="1">Uncharacterized protein</fullName>
    </submittedName>
</protein>